<dbReference type="PROSITE" id="PS00463">
    <property type="entry name" value="ZN2_CY6_FUNGAL_1"/>
    <property type="match status" value="1"/>
</dbReference>
<comment type="caution">
    <text evidence="3">The sequence shown here is derived from an EMBL/GenBank/DDBJ whole genome shotgun (WGS) entry which is preliminary data.</text>
</comment>
<dbReference type="SMART" id="SM00066">
    <property type="entry name" value="GAL4"/>
    <property type="match status" value="1"/>
</dbReference>
<evidence type="ECO:0000259" key="2">
    <source>
        <dbReference type="PROSITE" id="PS50048"/>
    </source>
</evidence>
<keyword evidence="4" id="KW-1185">Reference proteome</keyword>
<dbReference type="GO" id="GO:0008270">
    <property type="term" value="F:zinc ion binding"/>
    <property type="evidence" value="ECO:0007669"/>
    <property type="project" value="InterPro"/>
</dbReference>
<evidence type="ECO:0000313" key="3">
    <source>
        <dbReference type="EMBL" id="KAG0687086.1"/>
    </source>
</evidence>
<gene>
    <name evidence="3" type="ORF">C6P40_002888</name>
</gene>
<dbReference type="InterPro" id="IPR052400">
    <property type="entry name" value="Zn2-C6_fungal_TF"/>
</dbReference>
<dbReference type="AlphaFoldDB" id="A0A9P6WHP9"/>
<dbReference type="Proteomes" id="UP000697127">
    <property type="component" value="Unassembled WGS sequence"/>
</dbReference>
<protein>
    <recommendedName>
        <fullName evidence="2">Zn(2)-C6 fungal-type domain-containing protein</fullName>
    </recommendedName>
</protein>
<dbReference type="Pfam" id="PF00172">
    <property type="entry name" value="Zn_clus"/>
    <property type="match status" value="1"/>
</dbReference>
<dbReference type="Gene3D" id="4.10.240.10">
    <property type="entry name" value="Zn(2)-C6 fungal-type DNA-binding domain"/>
    <property type="match status" value="1"/>
</dbReference>
<dbReference type="InterPro" id="IPR001138">
    <property type="entry name" value="Zn2Cys6_DnaBD"/>
</dbReference>
<accession>A0A9P6WHP9</accession>
<dbReference type="SUPFAM" id="SSF57701">
    <property type="entry name" value="Zn2/Cys6 DNA-binding domain"/>
    <property type="match status" value="1"/>
</dbReference>
<dbReference type="GO" id="GO:0000981">
    <property type="term" value="F:DNA-binding transcription factor activity, RNA polymerase II-specific"/>
    <property type="evidence" value="ECO:0007669"/>
    <property type="project" value="InterPro"/>
</dbReference>
<dbReference type="InterPro" id="IPR036864">
    <property type="entry name" value="Zn2-C6_fun-type_DNA-bd_sf"/>
</dbReference>
<feature type="domain" description="Zn(2)-C6 fungal-type" evidence="2">
    <location>
        <begin position="57"/>
        <end position="87"/>
    </location>
</feature>
<dbReference type="PROSITE" id="PS50048">
    <property type="entry name" value="ZN2_CY6_FUNGAL_2"/>
    <property type="match status" value="1"/>
</dbReference>
<evidence type="ECO:0000313" key="4">
    <source>
        <dbReference type="Proteomes" id="UP000697127"/>
    </source>
</evidence>
<reference evidence="3" key="1">
    <citation type="submission" date="2020-11" db="EMBL/GenBank/DDBJ databases">
        <title>Kefir isolates.</title>
        <authorList>
            <person name="Marcisauskas S."/>
            <person name="Kim Y."/>
            <person name="Blasche S."/>
        </authorList>
    </citation>
    <scope>NUCLEOTIDE SEQUENCE</scope>
    <source>
        <strain evidence="3">Olga-1</strain>
    </source>
</reference>
<organism evidence="3 4">
    <name type="scientific">Pichia californica</name>
    <dbReference type="NCBI Taxonomy" id="460514"/>
    <lineage>
        <taxon>Eukaryota</taxon>
        <taxon>Fungi</taxon>
        <taxon>Dikarya</taxon>
        <taxon>Ascomycota</taxon>
        <taxon>Saccharomycotina</taxon>
        <taxon>Pichiomycetes</taxon>
        <taxon>Pichiales</taxon>
        <taxon>Pichiaceae</taxon>
        <taxon>Pichia</taxon>
    </lineage>
</organism>
<dbReference type="PANTHER" id="PTHR47657">
    <property type="entry name" value="STEROL REGULATORY ELEMENT-BINDING PROTEIN ECM22"/>
    <property type="match status" value="1"/>
</dbReference>
<feature type="compositionally biased region" description="Polar residues" evidence="1">
    <location>
        <begin position="1"/>
        <end position="12"/>
    </location>
</feature>
<dbReference type="CDD" id="cd00067">
    <property type="entry name" value="GAL4"/>
    <property type="match status" value="1"/>
</dbReference>
<evidence type="ECO:0000256" key="1">
    <source>
        <dbReference type="SAM" id="MobiDB-lite"/>
    </source>
</evidence>
<proteinExistence type="predicted"/>
<sequence>MYDNSQTTSNNQTDEDGSPTLVNDNFPFDGKQQLNNFDENPNTLRKIRKKHNNSRRGCLVCKQRKIKCDQRFPTCSFCEKKDLQCSYMTMTPLQIYNITENQNDNSNYTLNISKLNKFKYLNSKIEKIHGYNITSQISLDTDSQPLNNNIHQIHEIERLLLKNKVKQVSSLTNNNNNEYNNEYSNEYSNYNYNHNHHHHNKNNNNTQEINSSISDSNSFDSLEEIPLYQNSRISNRVFTCNRLREIEILENIHHYCSMTQGCLKKRYIDDLDKKYFIKDKHLTLDTLVVVGYYKMLSVNQIFNKLTRCSFQLFSFDYYKNILMIQPVLPTLIYLKKIKISEQCEIESASFIDKTTNIIKQEYLPFFDEFSAGKVNLFSCCFMILNYCLSYHFKNGSKFEISLDESNRLIKLLGIFSTGFYSIVMNRSKPELLMTGTNVISAYLILRFKRLLIKSYSIKIFDEFRFLIDKLSYRYINDAAYENLKIFYEKYLKLLRVNKHDNSLLGFNNGFLLRILNSYISIIPFDMCNNNTEFDNKLQGKELNIILCFAYNALGHLLNSIIPSIDNVSLIAFADPSWKMFKFDNTVNIMKMFNLLKNKKLQLTAIYLIRMALFFKYQKLYHTSYLMNSSLNSLLDPVTNMSVDEICTRLQNVKEDGILDEVHIKTFLLYKGQFIKRWNYPNNEKLKPKRTDKASNNKIFKYFEGKHRLNSSNKNEDLNEIEDLLIDDFIKSNNGFFSLDFDPTTESVSNNPIIKNLSNTEVYEIELAWKLSTFIRIKNK</sequence>
<feature type="compositionally biased region" description="Low complexity" evidence="1">
    <location>
        <begin position="202"/>
        <end position="214"/>
    </location>
</feature>
<name>A0A9P6WHP9_9ASCO</name>
<feature type="region of interest" description="Disordered" evidence="1">
    <location>
        <begin position="1"/>
        <end position="25"/>
    </location>
</feature>
<feature type="region of interest" description="Disordered" evidence="1">
    <location>
        <begin position="193"/>
        <end position="214"/>
    </location>
</feature>
<dbReference type="EMBL" id="PUHW01000317">
    <property type="protein sequence ID" value="KAG0687086.1"/>
    <property type="molecule type" value="Genomic_DNA"/>
</dbReference>
<dbReference type="PANTHER" id="PTHR47657:SF7">
    <property type="entry name" value="STEROL REGULATORY ELEMENT-BINDING PROTEIN ECM22"/>
    <property type="match status" value="1"/>
</dbReference>